<evidence type="ECO:0000256" key="1">
    <source>
        <dbReference type="SAM" id="MobiDB-lite"/>
    </source>
</evidence>
<dbReference type="Gene3D" id="2.120.10.30">
    <property type="entry name" value="TolB, C-terminal domain"/>
    <property type="match status" value="1"/>
</dbReference>
<feature type="region of interest" description="Disordered" evidence="1">
    <location>
        <begin position="613"/>
        <end position="633"/>
    </location>
</feature>
<evidence type="ECO:0000256" key="2">
    <source>
        <dbReference type="SAM" id="SignalP"/>
    </source>
</evidence>
<evidence type="ECO:0000259" key="3">
    <source>
        <dbReference type="Pfam" id="PF18582"/>
    </source>
</evidence>
<proteinExistence type="predicted"/>
<gene>
    <name evidence="4" type="ORF">HW115_03825</name>
</gene>
<dbReference type="SUPFAM" id="SSF69304">
    <property type="entry name" value="Tricorn protease N-terminal domain"/>
    <property type="match status" value="1"/>
</dbReference>
<dbReference type="AlphaFoldDB" id="A0A851GKM7"/>
<keyword evidence="2" id="KW-0732">Signal</keyword>
<feature type="domain" description="Hydrazine synthase alpha subunit middle" evidence="3">
    <location>
        <begin position="424"/>
        <end position="521"/>
    </location>
</feature>
<dbReference type="RefSeq" id="WP_178931234.1">
    <property type="nucleotide sequence ID" value="NZ_JACBAZ010000001.1"/>
</dbReference>
<dbReference type="SUPFAM" id="SSF69322">
    <property type="entry name" value="Tricorn protease domain 2"/>
    <property type="match status" value="1"/>
</dbReference>
<dbReference type="Pfam" id="PF18582">
    <property type="entry name" value="HZS_alpha"/>
    <property type="match status" value="1"/>
</dbReference>
<dbReference type="EMBL" id="JACBAZ010000001">
    <property type="protein sequence ID" value="NWK54724.1"/>
    <property type="molecule type" value="Genomic_DNA"/>
</dbReference>
<dbReference type="InterPro" id="IPR040698">
    <property type="entry name" value="HZS_alpha_mid"/>
</dbReference>
<reference evidence="4 5" key="1">
    <citation type="submission" date="2020-07" db="EMBL/GenBank/DDBJ databases">
        <title>Roseicoccus Jingziensis gen. nov., sp. nov., isolated from coastal seawater.</title>
        <authorList>
            <person name="Feng X."/>
        </authorList>
    </citation>
    <scope>NUCLEOTIDE SEQUENCE [LARGE SCALE GENOMIC DNA]</scope>
    <source>
        <strain evidence="4 5">N1E253</strain>
    </source>
</reference>
<comment type="caution">
    <text evidence="4">The sequence shown here is derived from an EMBL/GenBank/DDBJ whole genome shotgun (WGS) entry which is preliminary data.</text>
</comment>
<sequence>MNIRKRYQSMLTALMLGGGMGVAVAELPAMVQNHKILYVVRKQYAPDHHNTHTMFPSAANEYNNGSYAGGSSALKVYDPATGGISTILSAGADGVVRDPCVHFDGERILFSWRKSTSESYNIWEIRSDGSGLRQLTFMPDVDDLDPIYMPDGDIVFSSGREPKYVMCNKHLSYNLYRMNADGSNILQIANSTLYEGHPSLMPDGRIMYDRWEYVDRNFGDAQGLWVTDPDGTGHAIYYGNNTSSPGGVIDGHAIPGTQQTVCVFGSCHDRPWGAIAIIDHRLARDGKDAVVKIWPASAINKVYNNGSVGAVTSAFDAFKSVNPKHEDPFPVLDPETGSGGRYFLCSRDVGGGHMAIYLLDAETGGSTLVHDEGAGSVGCFDPMPLVPRAKPNDVTVPRKYDDTPGRFYVADVYEGTHMQGINRGDVKWLRVVESPEKRFFTLKGWGGQGFQGPAVNWDNFETKRILGTVPVEDDGSAHFEVPPHRFVFFQLLDENKMMLQSMRSGTIIQPGESQGCIGCHESRDQAPHYPGSQMPLALRRSPNTMNGWQSEAAKVFNYITDVQPVLDTHCVSCHDYGGDSPLLAGDKGVVFNASYAALYRASFAGSQWGYTGPPGPDLQPFSRQNPGGLIRAN</sequence>
<dbReference type="InterPro" id="IPR011042">
    <property type="entry name" value="6-blade_b-propeller_TolB-like"/>
</dbReference>
<keyword evidence="5" id="KW-1185">Reference proteome</keyword>
<feature type="chain" id="PRO_5032671906" description="Hydrazine synthase alpha subunit middle domain-containing protein" evidence="2">
    <location>
        <begin position="26"/>
        <end position="633"/>
    </location>
</feature>
<accession>A0A851GKM7</accession>
<name>A0A851GKM7_9BACT</name>
<feature type="signal peptide" evidence="2">
    <location>
        <begin position="1"/>
        <end position="25"/>
    </location>
</feature>
<evidence type="ECO:0000313" key="5">
    <source>
        <dbReference type="Proteomes" id="UP000557872"/>
    </source>
</evidence>
<dbReference type="Proteomes" id="UP000557872">
    <property type="component" value="Unassembled WGS sequence"/>
</dbReference>
<evidence type="ECO:0000313" key="4">
    <source>
        <dbReference type="EMBL" id="NWK54724.1"/>
    </source>
</evidence>
<protein>
    <recommendedName>
        <fullName evidence="3">Hydrazine synthase alpha subunit middle domain-containing protein</fullName>
    </recommendedName>
</protein>
<organism evidence="4 5">
    <name type="scientific">Oceaniferula marina</name>
    <dbReference type="NCBI Taxonomy" id="2748318"/>
    <lineage>
        <taxon>Bacteria</taxon>
        <taxon>Pseudomonadati</taxon>
        <taxon>Verrucomicrobiota</taxon>
        <taxon>Verrucomicrobiia</taxon>
        <taxon>Verrucomicrobiales</taxon>
        <taxon>Verrucomicrobiaceae</taxon>
        <taxon>Oceaniferula</taxon>
    </lineage>
</organism>